<evidence type="ECO:0000313" key="2">
    <source>
        <dbReference type="Proteomes" id="UP000828390"/>
    </source>
</evidence>
<name>A0A9D4G9S0_DREPO</name>
<proteinExistence type="predicted"/>
<reference evidence="1" key="1">
    <citation type="journal article" date="2019" name="bioRxiv">
        <title>The Genome of the Zebra Mussel, Dreissena polymorpha: A Resource for Invasive Species Research.</title>
        <authorList>
            <person name="McCartney M.A."/>
            <person name="Auch B."/>
            <person name="Kono T."/>
            <person name="Mallez S."/>
            <person name="Zhang Y."/>
            <person name="Obille A."/>
            <person name="Becker A."/>
            <person name="Abrahante J.E."/>
            <person name="Garbe J."/>
            <person name="Badalamenti J.P."/>
            <person name="Herman A."/>
            <person name="Mangelson H."/>
            <person name="Liachko I."/>
            <person name="Sullivan S."/>
            <person name="Sone E.D."/>
            <person name="Koren S."/>
            <person name="Silverstein K.A.T."/>
            <person name="Beckman K.B."/>
            <person name="Gohl D.M."/>
        </authorList>
    </citation>
    <scope>NUCLEOTIDE SEQUENCE</scope>
    <source>
        <strain evidence="1">Duluth1</strain>
        <tissue evidence="1">Whole animal</tissue>
    </source>
</reference>
<gene>
    <name evidence="1" type="ORF">DPMN_140061</name>
</gene>
<dbReference type="EMBL" id="JAIWYP010000006">
    <property type="protein sequence ID" value="KAH3811649.1"/>
    <property type="molecule type" value="Genomic_DNA"/>
</dbReference>
<dbReference type="Proteomes" id="UP000828390">
    <property type="component" value="Unassembled WGS sequence"/>
</dbReference>
<dbReference type="AlphaFoldDB" id="A0A9D4G9S0"/>
<comment type="caution">
    <text evidence="1">The sequence shown here is derived from an EMBL/GenBank/DDBJ whole genome shotgun (WGS) entry which is preliminary data.</text>
</comment>
<protein>
    <submittedName>
        <fullName evidence="1">Uncharacterized protein</fullName>
    </submittedName>
</protein>
<sequence length="53" mass="6064">MSGKSSELQDLTSIFYEKARSYAMEVSTEKTKTIVNSAKHTSEYINMNQENLE</sequence>
<organism evidence="1 2">
    <name type="scientific">Dreissena polymorpha</name>
    <name type="common">Zebra mussel</name>
    <name type="synonym">Mytilus polymorpha</name>
    <dbReference type="NCBI Taxonomy" id="45954"/>
    <lineage>
        <taxon>Eukaryota</taxon>
        <taxon>Metazoa</taxon>
        <taxon>Spiralia</taxon>
        <taxon>Lophotrochozoa</taxon>
        <taxon>Mollusca</taxon>
        <taxon>Bivalvia</taxon>
        <taxon>Autobranchia</taxon>
        <taxon>Heteroconchia</taxon>
        <taxon>Euheterodonta</taxon>
        <taxon>Imparidentia</taxon>
        <taxon>Neoheterodontei</taxon>
        <taxon>Myida</taxon>
        <taxon>Dreissenoidea</taxon>
        <taxon>Dreissenidae</taxon>
        <taxon>Dreissena</taxon>
    </lineage>
</organism>
<evidence type="ECO:0000313" key="1">
    <source>
        <dbReference type="EMBL" id="KAH3811649.1"/>
    </source>
</evidence>
<accession>A0A9D4G9S0</accession>
<keyword evidence="2" id="KW-1185">Reference proteome</keyword>
<reference evidence="1" key="2">
    <citation type="submission" date="2020-11" db="EMBL/GenBank/DDBJ databases">
        <authorList>
            <person name="McCartney M.A."/>
            <person name="Auch B."/>
            <person name="Kono T."/>
            <person name="Mallez S."/>
            <person name="Becker A."/>
            <person name="Gohl D.M."/>
            <person name="Silverstein K.A.T."/>
            <person name="Koren S."/>
            <person name="Bechman K.B."/>
            <person name="Herman A."/>
            <person name="Abrahante J.E."/>
            <person name="Garbe J."/>
        </authorList>
    </citation>
    <scope>NUCLEOTIDE SEQUENCE</scope>
    <source>
        <strain evidence="1">Duluth1</strain>
        <tissue evidence="1">Whole animal</tissue>
    </source>
</reference>